<keyword evidence="2" id="KW-1185">Reference proteome</keyword>
<protein>
    <submittedName>
        <fullName evidence="1">Uncharacterized protein</fullName>
    </submittedName>
</protein>
<evidence type="ECO:0000313" key="1">
    <source>
        <dbReference type="EMBL" id="NEX45215.1"/>
    </source>
</evidence>
<dbReference type="Proteomes" id="UP000481421">
    <property type="component" value="Unassembled WGS sequence"/>
</dbReference>
<dbReference type="RefSeq" id="WP_164609226.1">
    <property type="nucleotide sequence ID" value="NZ_JAAIKE010000001.1"/>
</dbReference>
<dbReference type="AlphaFoldDB" id="A0A6B3RLS1"/>
<comment type="caution">
    <text evidence="1">The sequence shown here is derived from an EMBL/GenBank/DDBJ whole genome shotgun (WGS) entry which is preliminary data.</text>
</comment>
<gene>
    <name evidence="1" type="ORF">G3572_03285</name>
</gene>
<reference evidence="1 2" key="1">
    <citation type="submission" date="2020-02" db="EMBL/GenBank/DDBJ databases">
        <title>Rhodobacter algicola sp. nov., isolated from microalga culture.</title>
        <authorList>
            <person name="Park C.-Y."/>
        </authorList>
    </citation>
    <scope>NUCLEOTIDE SEQUENCE [LARGE SCALE GENOMIC DNA]</scope>
    <source>
        <strain evidence="1 2">ETT8</strain>
    </source>
</reference>
<accession>A0A6B3RLS1</accession>
<sequence length="92" mass="9924">MNLRSLISTRAAEATAQADTLESLIGTAESYGTLSISGVKAEADRAAGYYVRIAFDTDANITLEAKSDFRVPLVTGLQQAIERAEKIRGQFK</sequence>
<dbReference type="EMBL" id="JAAIKE010000001">
    <property type="protein sequence ID" value="NEX45215.1"/>
    <property type="molecule type" value="Genomic_DNA"/>
</dbReference>
<proteinExistence type="predicted"/>
<organism evidence="1 2">
    <name type="scientific">Pseudotabrizicola algicola</name>
    <dbReference type="NCBI Taxonomy" id="2709381"/>
    <lineage>
        <taxon>Bacteria</taxon>
        <taxon>Pseudomonadati</taxon>
        <taxon>Pseudomonadota</taxon>
        <taxon>Alphaproteobacteria</taxon>
        <taxon>Rhodobacterales</taxon>
        <taxon>Paracoccaceae</taxon>
        <taxon>Pseudotabrizicola</taxon>
    </lineage>
</organism>
<evidence type="ECO:0000313" key="2">
    <source>
        <dbReference type="Proteomes" id="UP000481421"/>
    </source>
</evidence>
<name>A0A6B3RLS1_9RHOB</name>